<proteinExistence type="predicted"/>
<dbReference type="InterPro" id="IPR004850">
    <property type="entry name" value="NtA_dom"/>
</dbReference>
<keyword evidence="4" id="KW-1185">Reference proteome</keyword>
<sequence>MGVATTTIARLFLLPLLIAVHGNRALRCDEGPLERREEQANIVLTGTVGKLYGDPAGGKYMCEVEVKRVFKGRGDVLNLLEGPQHNTIMIGGFGNPALCHSDVRERDTRIFLLAKDGKSLSLNSSLVRMTLNNLKHSEAAVEAPMQNSVDDECKCN</sequence>
<reference evidence="5" key="1">
    <citation type="submission" date="2025-08" db="UniProtKB">
        <authorList>
            <consortium name="RefSeq"/>
        </authorList>
    </citation>
    <scope>IDENTIFICATION</scope>
</reference>
<dbReference type="Proteomes" id="UP000695022">
    <property type="component" value="Unplaced"/>
</dbReference>
<dbReference type="SUPFAM" id="SSF50242">
    <property type="entry name" value="TIMP-like"/>
    <property type="match status" value="1"/>
</dbReference>
<dbReference type="RefSeq" id="XP_014668342.1">
    <property type="nucleotide sequence ID" value="XM_014812856.1"/>
</dbReference>
<accession>A0ABM1E821</accession>
<evidence type="ECO:0000313" key="4">
    <source>
        <dbReference type="Proteomes" id="UP000695022"/>
    </source>
</evidence>
<keyword evidence="2" id="KW-0732">Signal</keyword>
<protein>
    <submittedName>
        <fullName evidence="5">Agrin-like</fullName>
    </submittedName>
</protein>
<feature type="domain" description="NtA" evidence="3">
    <location>
        <begin position="28"/>
        <end position="152"/>
    </location>
</feature>
<dbReference type="Gene3D" id="2.40.50.120">
    <property type="match status" value="1"/>
</dbReference>
<evidence type="ECO:0000256" key="2">
    <source>
        <dbReference type="SAM" id="SignalP"/>
    </source>
</evidence>
<feature type="chain" id="PRO_5046490909" evidence="2">
    <location>
        <begin position="26"/>
        <end position="156"/>
    </location>
</feature>
<feature type="signal peptide" evidence="2">
    <location>
        <begin position="1"/>
        <end position="25"/>
    </location>
</feature>
<evidence type="ECO:0000259" key="3">
    <source>
        <dbReference type="PROSITE" id="PS51121"/>
    </source>
</evidence>
<gene>
    <name evidence="5" type="primary">LOC106809685</name>
</gene>
<organism evidence="4 5">
    <name type="scientific">Priapulus caudatus</name>
    <name type="common">Priapulid worm</name>
    <dbReference type="NCBI Taxonomy" id="37621"/>
    <lineage>
        <taxon>Eukaryota</taxon>
        <taxon>Metazoa</taxon>
        <taxon>Ecdysozoa</taxon>
        <taxon>Scalidophora</taxon>
        <taxon>Priapulida</taxon>
        <taxon>Priapulimorpha</taxon>
        <taxon>Priapulimorphida</taxon>
        <taxon>Priapulidae</taxon>
        <taxon>Priapulus</taxon>
    </lineage>
</organism>
<dbReference type="Pfam" id="PF03146">
    <property type="entry name" value="NtA"/>
    <property type="match status" value="1"/>
</dbReference>
<feature type="non-terminal residue" evidence="5">
    <location>
        <position position="156"/>
    </location>
</feature>
<dbReference type="GeneID" id="106809685"/>
<comment type="caution">
    <text evidence="1">Lacks conserved residue(s) required for the propagation of feature annotation.</text>
</comment>
<name>A0ABM1E821_PRICU</name>
<dbReference type="PROSITE" id="PS51121">
    <property type="entry name" value="NTA"/>
    <property type="match status" value="1"/>
</dbReference>
<evidence type="ECO:0000313" key="5">
    <source>
        <dbReference type="RefSeq" id="XP_014668342.1"/>
    </source>
</evidence>
<dbReference type="InterPro" id="IPR008993">
    <property type="entry name" value="TIMP-like_OB-fold"/>
</dbReference>
<evidence type="ECO:0000256" key="1">
    <source>
        <dbReference type="PROSITE-ProRule" id="PRU00443"/>
    </source>
</evidence>